<sequence>VVHIDLGIAFDLGKLLPIPELVPFRLTREMVDGMGILGLDGTFRHTCQATLQALRANARVVITILNVLKVDPLYMWSLIPLRQDKINRNVRAYVGDAAYGARAPDTPGADGDGLLGYLDEEAGAAAAHEENKEAGRSIQHVGQRLAAAISVEGQVSELIQQATDPGLLSRMFEGWSAWF</sequence>
<dbReference type="Proteomes" id="UP001140234">
    <property type="component" value="Unassembled WGS sequence"/>
</dbReference>
<evidence type="ECO:0000313" key="2">
    <source>
        <dbReference type="Proteomes" id="UP001140234"/>
    </source>
</evidence>
<feature type="non-terminal residue" evidence="1">
    <location>
        <position position="1"/>
    </location>
</feature>
<gene>
    <name evidence="1" type="primary">TEL1_2</name>
    <name evidence="1" type="ORF">IWQ57_005484</name>
</gene>
<evidence type="ECO:0000313" key="1">
    <source>
        <dbReference type="EMBL" id="KAJ2763685.1"/>
    </source>
</evidence>
<keyword evidence="1" id="KW-0808">Transferase</keyword>
<dbReference type="EMBL" id="JANBUJ010002661">
    <property type="protein sequence ID" value="KAJ2763685.1"/>
    <property type="molecule type" value="Genomic_DNA"/>
</dbReference>
<reference evidence="1" key="1">
    <citation type="submission" date="2022-07" db="EMBL/GenBank/DDBJ databases">
        <title>Phylogenomic reconstructions and comparative analyses of Kickxellomycotina fungi.</title>
        <authorList>
            <person name="Reynolds N.K."/>
            <person name="Stajich J.E."/>
            <person name="Barry K."/>
            <person name="Grigoriev I.V."/>
            <person name="Crous P."/>
            <person name="Smith M.E."/>
        </authorList>
    </citation>
    <scope>NUCLEOTIDE SEQUENCE</scope>
    <source>
        <strain evidence="1">CBS 109366</strain>
    </source>
</reference>
<accession>A0ACC1JMG3</accession>
<dbReference type="EC" id="2.7.11.1" evidence="1"/>
<proteinExistence type="predicted"/>
<organism evidence="1 2">
    <name type="scientific">Coemansia nantahalensis</name>
    <dbReference type="NCBI Taxonomy" id="2789366"/>
    <lineage>
        <taxon>Eukaryota</taxon>
        <taxon>Fungi</taxon>
        <taxon>Fungi incertae sedis</taxon>
        <taxon>Zoopagomycota</taxon>
        <taxon>Kickxellomycotina</taxon>
        <taxon>Kickxellomycetes</taxon>
        <taxon>Kickxellales</taxon>
        <taxon>Kickxellaceae</taxon>
        <taxon>Coemansia</taxon>
    </lineage>
</organism>
<name>A0ACC1JMG3_9FUNG</name>
<keyword evidence="1" id="KW-0418">Kinase</keyword>
<keyword evidence="2" id="KW-1185">Reference proteome</keyword>
<comment type="caution">
    <text evidence="1">The sequence shown here is derived from an EMBL/GenBank/DDBJ whole genome shotgun (WGS) entry which is preliminary data.</text>
</comment>
<protein>
    <submittedName>
        <fullName evidence="1">Serine/threonine-protein kinase tel1</fullName>
        <ecNumber evidence="1">2.7.11.1</ecNumber>
    </submittedName>
</protein>